<evidence type="ECO:0000313" key="5">
    <source>
        <dbReference type="Proteomes" id="UP000177208"/>
    </source>
</evidence>
<dbReference type="AlphaFoldDB" id="A0A1F7GEK9"/>
<accession>A0A1F7GEK9</accession>
<evidence type="ECO:0000259" key="3">
    <source>
        <dbReference type="Pfam" id="PF07687"/>
    </source>
</evidence>
<proteinExistence type="predicted"/>
<dbReference type="InterPro" id="IPR002933">
    <property type="entry name" value="Peptidase_M20"/>
</dbReference>
<protein>
    <recommendedName>
        <fullName evidence="3">Peptidase M20 dimerisation domain-containing protein</fullName>
    </recommendedName>
</protein>
<dbReference type="InterPro" id="IPR036264">
    <property type="entry name" value="Bact_exopeptidase_dim_dom"/>
</dbReference>
<dbReference type="Gene3D" id="3.40.630.10">
    <property type="entry name" value="Zn peptidases"/>
    <property type="match status" value="1"/>
</dbReference>
<dbReference type="Proteomes" id="UP000177208">
    <property type="component" value="Unassembled WGS sequence"/>
</dbReference>
<keyword evidence="2" id="KW-0378">Hydrolase</keyword>
<evidence type="ECO:0000256" key="2">
    <source>
        <dbReference type="ARBA" id="ARBA00022801"/>
    </source>
</evidence>
<evidence type="ECO:0000313" key="4">
    <source>
        <dbReference type="EMBL" id="OGK17309.1"/>
    </source>
</evidence>
<sequence length="358" mass="40839">MLNKILSLSKRLISIKSTPDNRQALERCLKIAISKVKGYTIEPFESNRFKSILVYSAKKRPKKFKVILNGHLDIIPGKEYQYNPKVIRNRLYGVGSMDMKANISCLIYVFNEAAKKVNYPLGLQLVTDEETGGFNGTKFQIEKGVKADFVIAGESTNLNIVNKAKGILWLKIFTQGKTAHSAYPWKGKNAIWKMQKFLTLLEEEYPVPDQEDWITTINLSRINTNNHTFNKIPDDCEIWLDIRYIPKNSDIIVRNIKKLLPKGFKMKIIEKEPALSVNENNQFIQILRKTTQRITKKQAILYGAQGSSDVRHYAKINCPGIEFGPVGGGIGSDKEWIEIPSLINYVKILQDFLLTVKD</sequence>
<name>A0A1F7GEK9_9BACT</name>
<dbReference type="InterPro" id="IPR011650">
    <property type="entry name" value="Peptidase_M20_dimer"/>
</dbReference>
<dbReference type="Gene3D" id="3.30.70.360">
    <property type="match status" value="1"/>
</dbReference>
<dbReference type="EMBL" id="MFZG01000009">
    <property type="protein sequence ID" value="OGK17309.1"/>
    <property type="molecule type" value="Genomic_DNA"/>
</dbReference>
<dbReference type="GO" id="GO:0046872">
    <property type="term" value="F:metal ion binding"/>
    <property type="evidence" value="ECO:0007669"/>
    <property type="project" value="UniProtKB-KW"/>
</dbReference>
<evidence type="ECO:0000256" key="1">
    <source>
        <dbReference type="ARBA" id="ARBA00022723"/>
    </source>
</evidence>
<dbReference type="SUPFAM" id="SSF55031">
    <property type="entry name" value="Bacterial exopeptidase dimerisation domain"/>
    <property type="match status" value="1"/>
</dbReference>
<keyword evidence="1" id="KW-0479">Metal-binding</keyword>
<gene>
    <name evidence="4" type="ORF">A2774_03855</name>
</gene>
<dbReference type="Pfam" id="PF01546">
    <property type="entry name" value="Peptidase_M20"/>
    <property type="match status" value="1"/>
</dbReference>
<feature type="domain" description="Peptidase M20 dimerisation" evidence="3">
    <location>
        <begin position="164"/>
        <end position="260"/>
    </location>
</feature>
<dbReference type="GO" id="GO:0008777">
    <property type="term" value="F:acetylornithine deacetylase activity"/>
    <property type="evidence" value="ECO:0007669"/>
    <property type="project" value="TreeGrafter"/>
</dbReference>
<dbReference type="PANTHER" id="PTHR43808:SF31">
    <property type="entry name" value="N-ACETYL-L-CITRULLINE DEACETYLASE"/>
    <property type="match status" value="1"/>
</dbReference>
<dbReference type="InterPro" id="IPR050072">
    <property type="entry name" value="Peptidase_M20A"/>
</dbReference>
<organism evidence="4 5">
    <name type="scientific">Candidatus Roizmanbacteria bacterium RIFCSPHIGHO2_01_FULL_39_12c</name>
    <dbReference type="NCBI Taxonomy" id="1802031"/>
    <lineage>
        <taxon>Bacteria</taxon>
        <taxon>Candidatus Roizmaniibacteriota</taxon>
    </lineage>
</organism>
<reference evidence="4 5" key="1">
    <citation type="journal article" date="2016" name="Nat. Commun.">
        <title>Thousands of microbial genomes shed light on interconnected biogeochemical processes in an aquifer system.</title>
        <authorList>
            <person name="Anantharaman K."/>
            <person name="Brown C.T."/>
            <person name="Hug L.A."/>
            <person name="Sharon I."/>
            <person name="Castelle C.J."/>
            <person name="Probst A.J."/>
            <person name="Thomas B.C."/>
            <person name="Singh A."/>
            <person name="Wilkins M.J."/>
            <person name="Karaoz U."/>
            <person name="Brodie E.L."/>
            <person name="Williams K.H."/>
            <person name="Hubbard S.S."/>
            <person name="Banfield J.F."/>
        </authorList>
    </citation>
    <scope>NUCLEOTIDE SEQUENCE [LARGE SCALE GENOMIC DNA]</scope>
</reference>
<comment type="caution">
    <text evidence="4">The sequence shown here is derived from an EMBL/GenBank/DDBJ whole genome shotgun (WGS) entry which is preliminary data.</text>
</comment>
<dbReference type="Pfam" id="PF07687">
    <property type="entry name" value="M20_dimer"/>
    <property type="match status" value="1"/>
</dbReference>
<dbReference type="GO" id="GO:0006526">
    <property type="term" value="P:L-arginine biosynthetic process"/>
    <property type="evidence" value="ECO:0007669"/>
    <property type="project" value="TreeGrafter"/>
</dbReference>
<dbReference type="PANTHER" id="PTHR43808">
    <property type="entry name" value="ACETYLORNITHINE DEACETYLASE"/>
    <property type="match status" value="1"/>
</dbReference>
<dbReference type="SUPFAM" id="SSF53187">
    <property type="entry name" value="Zn-dependent exopeptidases"/>
    <property type="match status" value="1"/>
</dbReference>